<keyword evidence="1" id="KW-1133">Transmembrane helix</keyword>
<organism evidence="2 3">
    <name type="scientific">Taenia crassiceps</name>
    <dbReference type="NCBI Taxonomy" id="6207"/>
    <lineage>
        <taxon>Eukaryota</taxon>
        <taxon>Metazoa</taxon>
        <taxon>Spiralia</taxon>
        <taxon>Lophotrochozoa</taxon>
        <taxon>Platyhelminthes</taxon>
        <taxon>Cestoda</taxon>
        <taxon>Eucestoda</taxon>
        <taxon>Cyclophyllidea</taxon>
        <taxon>Taeniidae</taxon>
        <taxon>Taenia</taxon>
    </lineage>
</organism>
<reference evidence="2 3" key="1">
    <citation type="journal article" date="2022" name="Front. Cell. Infect. Microbiol.">
        <title>The Genomes of Two Strains of Taenia crassiceps the Animal Model for the Study of Human Cysticercosis.</title>
        <authorList>
            <person name="Bobes R.J."/>
            <person name="Estrada K."/>
            <person name="Rios-Valencia D.G."/>
            <person name="Calderon-Gallegos A."/>
            <person name="de la Torre P."/>
            <person name="Carrero J.C."/>
            <person name="Sanchez-Flores A."/>
            <person name="Laclette J.P."/>
        </authorList>
    </citation>
    <scope>NUCLEOTIDE SEQUENCE [LARGE SCALE GENOMIC DNA]</scope>
    <source>
        <strain evidence="2">WFUcys</strain>
    </source>
</reference>
<evidence type="ECO:0000313" key="2">
    <source>
        <dbReference type="EMBL" id="KAL5104556.1"/>
    </source>
</evidence>
<protein>
    <submittedName>
        <fullName evidence="2">Uncharacterized protein</fullName>
    </submittedName>
</protein>
<evidence type="ECO:0000313" key="3">
    <source>
        <dbReference type="Proteomes" id="UP001651158"/>
    </source>
</evidence>
<dbReference type="Proteomes" id="UP001651158">
    <property type="component" value="Unassembled WGS sequence"/>
</dbReference>
<accession>A0ABR4Q4E7</accession>
<comment type="caution">
    <text evidence="2">The sequence shown here is derived from an EMBL/GenBank/DDBJ whole genome shotgun (WGS) entry which is preliminary data.</text>
</comment>
<keyword evidence="1" id="KW-0472">Membrane</keyword>
<keyword evidence="1" id="KW-0812">Transmembrane</keyword>
<name>A0ABR4Q4E7_9CEST</name>
<gene>
    <name evidence="2" type="ORF">TcWFU_010186</name>
</gene>
<proteinExistence type="predicted"/>
<feature type="transmembrane region" description="Helical" evidence="1">
    <location>
        <begin position="101"/>
        <end position="118"/>
    </location>
</feature>
<sequence length="119" mass="12603">MTLCEIAQDPPTLLLRHERMSFILGHRYPSEEVSLTIPPAEDGGSFVTTTTVESILHLANPVTTTPVESASWSLGFVSLGTARVGTSIASTSGSTYNALDGAALFTSIILILSLSLMLH</sequence>
<dbReference type="EMBL" id="JAKROA010000012">
    <property type="protein sequence ID" value="KAL5104556.1"/>
    <property type="molecule type" value="Genomic_DNA"/>
</dbReference>
<keyword evidence="3" id="KW-1185">Reference proteome</keyword>
<evidence type="ECO:0000256" key="1">
    <source>
        <dbReference type="SAM" id="Phobius"/>
    </source>
</evidence>